<feature type="transmembrane region" description="Helical" evidence="1">
    <location>
        <begin position="20"/>
        <end position="39"/>
    </location>
</feature>
<dbReference type="EMBL" id="LPLZ01000090">
    <property type="protein sequence ID" value="KWN04832.1"/>
    <property type="molecule type" value="Genomic_DNA"/>
</dbReference>
<dbReference type="AlphaFoldDB" id="A0A125K3Q8"/>
<accession>A0A125K3Q8</accession>
<sequence length="163" mass="17946">MEIRESTQAFITHRNKAEGAWRPLIGTLVVSAMFAVWGLRPFTSLFRLGPIETQLCGLALFISILGLIFAGVFLRPLIDVTDVDGSQIVPDACLHWIANDEGVSLQAKLNVADALAEKKSLTFEDLFTYDDELSSRAVRRKAEEGDGYRALMTLRAASTAKQS</sequence>
<evidence type="ECO:0000256" key="1">
    <source>
        <dbReference type="SAM" id="Phobius"/>
    </source>
</evidence>
<keyword evidence="1" id="KW-0472">Membrane</keyword>
<name>A0A125K3Q8_9BURK</name>
<organism evidence="2 3">
    <name type="scientific">Burkholderia territorii</name>
    <dbReference type="NCBI Taxonomy" id="1503055"/>
    <lineage>
        <taxon>Bacteria</taxon>
        <taxon>Pseudomonadati</taxon>
        <taxon>Pseudomonadota</taxon>
        <taxon>Betaproteobacteria</taxon>
        <taxon>Burkholderiales</taxon>
        <taxon>Burkholderiaceae</taxon>
        <taxon>Burkholderia</taxon>
        <taxon>Burkholderia cepacia complex</taxon>
    </lineage>
</organism>
<evidence type="ECO:0000313" key="2">
    <source>
        <dbReference type="EMBL" id="KWN04832.1"/>
    </source>
</evidence>
<keyword evidence="1" id="KW-0812">Transmembrane</keyword>
<protein>
    <submittedName>
        <fullName evidence="2">Uncharacterized protein</fullName>
    </submittedName>
</protein>
<gene>
    <name evidence="2" type="ORF">WT83_30520</name>
</gene>
<dbReference type="RefSeq" id="WP_155646969.1">
    <property type="nucleotide sequence ID" value="NZ_LPLZ01000090.1"/>
</dbReference>
<feature type="transmembrane region" description="Helical" evidence="1">
    <location>
        <begin position="51"/>
        <end position="74"/>
    </location>
</feature>
<proteinExistence type="predicted"/>
<comment type="caution">
    <text evidence="2">The sequence shown here is derived from an EMBL/GenBank/DDBJ whole genome shotgun (WGS) entry which is preliminary data.</text>
</comment>
<keyword evidence="1" id="KW-1133">Transmembrane helix</keyword>
<reference evidence="2 3" key="1">
    <citation type="submission" date="2015-11" db="EMBL/GenBank/DDBJ databases">
        <title>Expanding the genomic diversity of Burkholderia species for the development of highly accurate diagnostics.</title>
        <authorList>
            <person name="Sahl J."/>
            <person name="Keim P."/>
            <person name="Wagner D."/>
        </authorList>
    </citation>
    <scope>NUCLEOTIDE SEQUENCE [LARGE SCALE GENOMIC DNA]</scope>
    <source>
        <strain evidence="2 3">MSMB793WGS</strain>
    </source>
</reference>
<dbReference type="Proteomes" id="UP000068016">
    <property type="component" value="Unassembled WGS sequence"/>
</dbReference>
<evidence type="ECO:0000313" key="3">
    <source>
        <dbReference type="Proteomes" id="UP000068016"/>
    </source>
</evidence>